<evidence type="ECO:0000256" key="11">
    <source>
        <dbReference type="HAMAP-Rule" id="MF_00315"/>
    </source>
</evidence>
<feature type="domain" description="Transketolase-like pyrimidine-binding" evidence="12">
    <location>
        <begin position="315"/>
        <end position="479"/>
    </location>
</feature>
<keyword evidence="14" id="KW-1185">Reference proteome</keyword>
<dbReference type="InterPro" id="IPR005477">
    <property type="entry name" value="Dxylulose-5-P_synthase"/>
</dbReference>
<dbReference type="InterPro" id="IPR033248">
    <property type="entry name" value="Transketolase_C"/>
</dbReference>
<dbReference type="UniPathway" id="UPA00064">
    <property type="reaction ID" value="UER00091"/>
</dbReference>
<dbReference type="GO" id="GO:0019288">
    <property type="term" value="P:isopentenyl diphosphate biosynthetic process, methylerythritol 4-phosphate pathway"/>
    <property type="evidence" value="ECO:0007669"/>
    <property type="project" value="TreeGrafter"/>
</dbReference>
<comment type="subunit">
    <text evidence="3 11">Homodimer.</text>
</comment>
<dbReference type="PROSITE" id="PS00802">
    <property type="entry name" value="TRANSKETOLASE_2"/>
    <property type="match status" value="1"/>
</dbReference>
<comment type="function">
    <text evidence="10 11">Catalyzes the acyloin condensation reaction between C atoms 2 and 3 of pyruvate and glyceraldehyde 3-phosphate to yield 1-deoxy-D-xylulose-5-phosphate (DXP).</text>
</comment>
<dbReference type="CDD" id="cd07033">
    <property type="entry name" value="TPP_PYR_DXS_TK_like"/>
    <property type="match status" value="1"/>
</dbReference>
<evidence type="ECO:0000256" key="4">
    <source>
        <dbReference type="ARBA" id="ARBA00022679"/>
    </source>
</evidence>
<dbReference type="SMART" id="SM00861">
    <property type="entry name" value="Transket_pyr"/>
    <property type="match status" value="1"/>
</dbReference>
<keyword evidence="9 11" id="KW-0414">Isoprene biosynthesis</keyword>
<feature type="binding site" evidence="11">
    <location>
        <begin position="146"/>
        <end position="147"/>
    </location>
    <ligand>
        <name>thiamine diphosphate</name>
        <dbReference type="ChEBI" id="CHEBI:58937"/>
    </ligand>
</feature>
<dbReference type="HAMAP" id="MF_00315">
    <property type="entry name" value="DXP_synth"/>
    <property type="match status" value="1"/>
</dbReference>
<dbReference type="PANTHER" id="PTHR43322">
    <property type="entry name" value="1-D-DEOXYXYLULOSE 5-PHOSPHATE SYNTHASE-RELATED"/>
    <property type="match status" value="1"/>
</dbReference>
<dbReference type="FunFam" id="3.40.50.920:FF:000002">
    <property type="entry name" value="1-deoxy-D-xylulose-5-phosphate synthase"/>
    <property type="match status" value="1"/>
</dbReference>
<feature type="binding site" evidence="11">
    <location>
        <begin position="114"/>
        <end position="116"/>
    </location>
    <ligand>
        <name>thiamine diphosphate</name>
        <dbReference type="ChEBI" id="CHEBI:58937"/>
    </ligand>
</feature>
<dbReference type="InterPro" id="IPR009014">
    <property type="entry name" value="Transketo_C/PFOR_II"/>
</dbReference>
<comment type="similarity">
    <text evidence="2 11">Belongs to the transketolase family. DXPS subfamily.</text>
</comment>
<dbReference type="Pfam" id="PF13292">
    <property type="entry name" value="DXP_synthase_N"/>
    <property type="match status" value="1"/>
</dbReference>
<protein>
    <recommendedName>
        <fullName evidence="11">1-deoxy-D-xylulose-5-phosphate synthase</fullName>
        <ecNumber evidence="11">2.2.1.7</ecNumber>
    </recommendedName>
    <alternativeName>
        <fullName evidence="11">1-deoxyxylulose-5-phosphate synthase</fullName>
        <shortName evidence="11">DXP synthase</shortName>
        <shortName evidence="11">DXPS</shortName>
    </alternativeName>
</protein>
<feature type="binding site" evidence="11">
    <location>
        <position position="175"/>
    </location>
    <ligand>
        <name>thiamine diphosphate</name>
        <dbReference type="ChEBI" id="CHEBI:58937"/>
    </ligand>
</feature>
<feature type="binding site" evidence="11">
    <location>
        <position position="73"/>
    </location>
    <ligand>
        <name>thiamine diphosphate</name>
        <dbReference type="ChEBI" id="CHEBI:58937"/>
    </ligand>
</feature>
<sequence>MGHLESITSPQDLRALSDTELDALAAEIRDLLIRTVATNTGHLGPNLGVVELTLAIHRVFDSPRDRVVFDTGHQSYVHKLVTGRHTDFSTLRKEGGLSGYPSQAESDHDIVENSHASTSLSYADGLAKAYAVREEDRHVVAVIGDGALTGGMAWEALNNIAISRKSRLVIVVNDNERSYTPTIGGLATALTALRTNPRYEQVLDLVKKRLNAVPGVGSAAYDALHAMKKGMKDALAPQGLFEDLGLKYVGPVDGHDRVAMEQALSSAKRFNGPVIVHAITRKGFGYDPAERHEADQFHAPGPFDVQTGMEKPKGRIWTDHFSDAMVEIGARRDDVVAVTAAMMHPVGLDAFQGRWPERTFDVGIAEQHAATASAGLAMGGLHPVFAVYATFLNRAFDQVLMDCALHRCGVTFVLDRSGVTGDDGASHNGMWDMSILQVVPGLRLAAPRDVSRLRELLDEAVEVADAPTVVRFPKGPPPEDIPAVGKAGGTDVLVRSGPRDVLIVAVGSMCAVAVDVAARLSDQGIGVTVVDPRWVKPVDPAIVELARSHELVVSVEDNGRVGGVGATLLQTLNDAGVTTPFKLHGIPQEFLDHAKRDAILSRIGLDAQSIARGIVEDVTARHDGLAAVEQHHPG</sequence>
<dbReference type="CDD" id="cd02007">
    <property type="entry name" value="TPP_DXS"/>
    <property type="match status" value="1"/>
</dbReference>
<dbReference type="OrthoDB" id="9803371at2"/>
<proteinExistence type="inferred from homology"/>
<keyword evidence="7 11" id="KW-0784">Thiamine biosynthesis</keyword>
<dbReference type="GO" id="GO:0000287">
    <property type="term" value="F:magnesium ion binding"/>
    <property type="evidence" value="ECO:0007669"/>
    <property type="project" value="UniProtKB-UniRule"/>
</dbReference>
<feature type="binding site" evidence="11">
    <location>
        <position position="145"/>
    </location>
    <ligand>
        <name>Mg(2+)</name>
        <dbReference type="ChEBI" id="CHEBI:18420"/>
    </ligand>
</feature>
<evidence type="ECO:0000256" key="2">
    <source>
        <dbReference type="ARBA" id="ARBA00011081"/>
    </source>
</evidence>
<dbReference type="Gene3D" id="3.40.50.920">
    <property type="match status" value="1"/>
</dbReference>
<comment type="catalytic activity">
    <reaction evidence="11">
        <text>D-glyceraldehyde 3-phosphate + pyruvate + H(+) = 1-deoxy-D-xylulose 5-phosphate + CO2</text>
        <dbReference type="Rhea" id="RHEA:12605"/>
        <dbReference type="ChEBI" id="CHEBI:15361"/>
        <dbReference type="ChEBI" id="CHEBI:15378"/>
        <dbReference type="ChEBI" id="CHEBI:16526"/>
        <dbReference type="ChEBI" id="CHEBI:57792"/>
        <dbReference type="ChEBI" id="CHEBI:59776"/>
        <dbReference type="EC" id="2.2.1.7"/>
    </reaction>
</comment>
<dbReference type="InterPro" id="IPR029061">
    <property type="entry name" value="THDP-binding"/>
</dbReference>
<dbReference type="KEGG" id="nsn:EXE58_16865"/>
<evidence type="ECO:0000256" key="6">
    <source>
        <dbReference type="ARBA" id="ARBA00022842"/>
    </source>
</evidence>
<reference evidence="13 14" key="1">
    <citation type="submission" date="2019-03" db="EMBL/GenBank/DDBJ databases">
        <title>Three New Species of Nocardioides, Nocardioides euryhalodurans sp. nov., Nocardioides seonyuensis sp. nov. and Nocardioides eburneoflavus sp. nov. Iolated from Soil.</title>
        <authorList>
            <person name="Roh S.G."/>
            <person name="Lee C."/>
            <person name="Kim M.-K."/>
            <person name="Kim S.B."/>
        </authorList>
    </citation>
    <scope>NUCLEOTIDE SEQUENCE [LARGE SCALE GENOMIC DNA]</scope>
    <source>
        <strain evidence="13 14">MMS17-SY207-3</strain>
    </source>
</reference>
<evidence type="ECO:0000313" key="14">
    <source>
        <dbReference type="Proteomes" id="UP000294853"/>
    </source>
</evidence>
<keyword evidence="8 11" id="KW-0786">Thiamine pyrophosphate</keyword>
<dbReference type="GO" id="GO:0009228">
    <property type="term" value="P:thiamine biosynthetic process"/>
    <property type="evidence" value="ECO:0007669"/>
    <property type="project" value="UniProtKB-UniRule"/>
</dbReference>
<dbReference type="SUPFAM" id="SSF52922">
    <property type="entry name" value="TK C-terminal domain-like"/>
    <property type="match status" value="1"/>
</dbReference>
<feature type="binding site" evidence="11">
    <location>
        <position position="286"/>
    </location>
    <ligand>
        <name>thiamine diphosphate</name>
        <dbReference type="ChEBI" id="CHEBI:58937"/>
    </ligand>
</feature>
<dbReference type="EC" id="2.2.1.7" evidence="11"/>
<evidence type="ECO:0000256" key="1">
    <source>
        <dbReference type="ARBA" id="ARBA00004980"/>
    </source>
</evidence>
<gene>
    <name evidence="11 13" type="primary">dxs</name>
    <name evidence="13" type="ORF">EXE58_16865</name>
</gene>
<evidence type="ECO:0000256" key="3">
    <source>
        <dbReference type="ARBA" id="ARBA00011738"/>
    </source>
</evidence>
<comment type="cofactor">
    <cofactor evidence="11">
        <name>thiamine diphosphate</name>
        <dbReference type="ChEBI" id="CHEBI:58937"/>
    </cofactor>
    <text evidence="11">Binds 1 thiamine pyrophosphate per subunit.</text>
</comment>
<dbReference type="Proteomes" id="UP000294853">
    <property type="component" value="Chromosome"/>
</dbReference>
<dbReference type="SUPFAM" id="SSF52518">
    <property type="entry name" value="Thiamin diphosphate-binding fold (THDP-binding)"/>
    <property type="match status" value="2"/>
</dbReference>
<organism evidence="13 14">
    <name type="scientific">Nocardioides seonyuensis</name>
    <dbReference type="NCBI Taxonomy" id="2518371"/>
    <lineage>
        <taxon>Bacteria</taxon>
        <taxon>Bacillati</taxon>
        <taxon>Actinomycetota</taxon>
        <taxon>Actinomycetes</taxon>
        <taxon>Propionibacteriales</taxon>
        <taxon>Nocardioidaceae</taxon>
        <taxon>Nocardioides</taxon>
    </lineage>
</organism>
<dbReference type="Pfam" id="PF02779">
    <property type="entry name" value="Transket_pyr"/>
    <property type="match status" value="1"/>
</dbReference>
<dbReference type="FunFam" id="3.40.50.970:FF:000005">
    <property type="entry name" value="1-deoxy-D-xylulose-5-phosphate synthase"/>
    <property type="match status" value="1"/>
</dbReference>
<dbReference type="InterPro" id="IPR020826">
    <property type="entry name" value="Transketolase_BS"/>
</dbReference>
<comment type="cofactor">
    <cofactor evidence="11">
        <name>Mg(2+)</name>
        <dbReference type="ChEBI" id="CHEBI:18420"/>
    </cofactor>
    <text evidence="11">Binds 1 Mg(2+) ion per subunit.</text>
</comment>
<feature type="binding site" evidence="11">
    <location>
        <position position="175"/>
    </location>
    <ligand>
        <name>Mg(2+)</name>
        <dbReference type="ChEBI" id="CHEBI:18420"/>
    </ligand>
</feature>
<dbReference type="Gene3D" id="3.40.50.970">
    <property type="match status" value="2"/>
</dbReference>
<dbReference type="InterPro" id="IPR005475">
    <property type="entry name" value="Transketolase-like_Pyr-bd"/>
</dbReference>
<dbReference type="RefSeq" id="WP_135268931.1">
    <property type="nucleotide sequence ID" value="NZ_CP038436.1"/>
</dbReference>
<keyword evidence="6 11" id="KW-0460">Magnesium</keyword>
<dbReference type="PANTHER" id="PTHR43322:SF5">
    <property type="entry name" value="1-DEOXY-D-XYLULOSE-5-PHOSPHATE SYNTHASE, CHLOROPLASTIC"/>
    <property type="match status" value="1"/>
</dbReference>
<dbReference type="GO" id="GO:0005829">
    <property type="term" value="C:cytosol"/>
    <property type="evidence" value="ECO:0007669"/>
    <property type="project" value="TreeGrafter"/>
</dbReference>
<keyword evidence="4 11" id="KW-0808">Transferase</keyword>
<dbReference type="GO" id="GO:0016114">
    <property type="term" value="P:terpenoid biosynthetic process"/>
    <property type="evidence" value="ECO:0007669"/>
    <property type="project" value="UniProtKB-UniRule"/>
</dbReference>
<dbReference type="NCBIfam" id="TIGR00204">
    <property type="entry name" value="dxs"/>
    <property type="match status" value="1"/>
</dbReference>
<evidence type="ECO:0000256" key="9">
    <source>
        <dbReference type="ARBA" id="ARBA00023229"/>
    </source>
</evidence>
<accession>A0A4P7IHW1</accession>
<comment type="pathway">
    <text evidence="1 11">Metabolic intermediate biosynthesis; 1-deoxy-D-xylulose 5-phosphate biosynthesis; 1-deoxy-D-xylulose 5-phosphate from D-glyceraldehyde 3-phosphate and pyruvate: step 1/1.</text>
</comment>
<dbReference type="Pfam" id="PF02780">
    <property type="entry name" value="Transketolase_C"/>
    <property type="match status" value="1"/>
</dbReference>
<dbReference type="EMBL" id="CP038436">
    <property type="protein sequence ID" value="QBX56946.1"/>
    <property type="molecule type" value="Genomic_DNA"/>
</dbReference>
<name>A0A4P7IHW1_9ACTN</name>
<feature type="binding site" evidence="11">
    <location>
        <position position="366"/>
    </location>
    <ligand>
        <name>thiamine diphosphate</name>
        <dbReference type="ChEBI" id="CHEBI:58937"/>
    </ligand>
</feature>
<evidence type="ECO:0000313" key="13">
    <source>
        <dbReference type="EMBL" id="QBX56946.1"/>
    </source>
</evidence>
<evidence type="ECO:0000259" key="12">
    <source>
        <dbReference type="SMART" id="SM00861"/>
    </source>
</evidence>
<dbReference type="AlphaFoldDB" id="A0A4P7IHW1"/>
<evidence type="ECO:0000256" key="8">
    <source>
        <dbReference type="ARBA" id="ARBA00023052"/>
    </source>
</evidence>
<evidence type="ECO:0000256" key="10">
    <source>
        <dbReference type="ARBA" id="ARBA00055605"/>
    </source>
</evidence>
<evidence type="ECO:0000256" key="5">
    <source>
        <dbReference type="ARBA" id="ARBA00022723"/>
    </source>
</evidence>
<dbReference type="GO" id="GO:0030976">
    <property type="term" value="F:thiamine pyrophosphate binding"/>
    <property type="evidence" value="ECO:0007669"/>
    <property type="project" value="UniProtKB-UniRule"/>
</dbReference>
<evidence type="ECO:0000256" key="7">
    <source>
        <dbReference type="ARBA" id="ARBA00022977"/>
    </source>
</evidence>
<keyword evidence="5 11" id="KW-0479">Metal-binding</keyword>
<dbReference type="GO" id="GO:0008661">
    <property type="term" value="F:1-deoxy-D-xylulose-5-phosphate synthase activity"/>
    <property type="evidence" value="ECO:0007669"/>
    <property type="project" value="UniProtKB-UniRule"/>
</dbReference>
<dbReference type="NCBIfam" id="NF003933">
    <property type="entry name" value="PRK05444.2-2"/>
    <property type="match status" value="1"/>
</dbReference>